<dbReference type="Proteomes" id="UP000805193">
    <property type="component" value="Unassembled WGS sequence"/>
</dbReference>
<protein>
    <submittedName>
        <fullName evidence="1">Uncharacterized protein</fullName>
    </submittedName>
</protein>
<comment type="caution">
    <text evidence="1">The sequence shown here is derived from an EMBL/GenBank/DDBJ whole genome shotgun (WGS) entry which is preliminary data.</text>
</comment>
<organism evidence="1 2">
    <name type="scientific">Ixodes persulcatus</name>
    <name type="common">Taiga tick</name>
    <dbReference type="NCBI Taxonomy" id="34615"/>
    <lineage>
        <taxon>Eukaryota</taxon>
        <taxon>Metazoa</taxon>
        <taxon>Ecdysozoa</taxon>
        <taxon>Arthropoda</taxon>
        <taxon>Chelicerata</taxon>
        <taxon>Arachnida</taxon>
        <taxon>Acari</taxon>
        <taxon>Parasitiformes</taxon>
        <taxon>Ixodida</taxon>
        <taxon>Ixodoidea</taxon>
        <taxon>Ixodidae</taxon>
        <taxon>Ixodinae</taxon>
        <taxon>Ixodes</taxon>
    </lineage>
</organism>
<reference evidence="1 2" key="1">
    <citation type="journal article" date="2020" name="Cell">
        <title>Large-Scale Comparative Analyses of Tick Genomes Elucidate Their Genetic Diversity and Vector Capacities.</title>
        <authorList>
            <consortium name="Tick Genome and Microbiome Consortium (TIGMIC)"/>
            <person name="Jia N."/>
            <person name="Wang J."/>
            <person name="Shi W."/>
            <person name="Du L."/>
            <person name="Sun Y."/>
            <person name="Zhan W."/>
            <person name="Jiang J.F."/>
            <person name="Wang Q."/>
            <person name="Zhang B."/>
            <person name="Ji P."/>
            <person name="Bell-Sakyi L."/>
            <person name="Cui X.M."/>
            <person name="Yuan T.T."/>
            <person name="Jiang B.G."/>
            <person name="Yang W.F."/>
            <person name="Lam T.T."/>
            <person name="Chang Q.C."/>
            <person name="Ding S.J."/>
            <person name="Wang X.J."/>
            <person name="Zhu J.G."/>
            <person name="Ruan X.D."/>
            <person name="Zhao L."/>
            <person name="Wei J.T."/>
            <person name="Ye R.Z."/>
            <person name="Que T.C."/>
            <person name="Du C.H."/>
            <person name="Zhou Y.H."/>
            <person name="Cheng J.X."/>
            <person name="Dai P.F."/>
            <person name="Guo W.B."/>
            <person name="Han X.H."/>
            <person name="Huang E.J."/>
            <person name="Li L.F."/>
            <person name="Wei W."/>
            <person name="Gao Y.C."/>
            <person name="Liu J.Z."/>
            <person name="Shao H.Z."/>
            <person name="Wang X."/>
            <person name="Wang C.C."/>
            <person name="Yang T.C."/>
            <person name="Huo Q.B."/>
            <person name="Li W."/>
            <person name="Chen H.Y."/>
            <person name="Chen S.E."/>
            <person name="Zhou L.G."/>
            <person name="Ni X.B."/>
            <person name="Tian J.H."/>
            <person name="Sheng Y."/>
            <person name="Liu T."/>
            <person name="Pan Y.S."/>
            <person name="Xia L.Y."/>
            <person name="Li J."/>
            <person name="Zhao F."/>
            <person name="Cao W.C."/>
        </authorList>
    </citation>
    <scope>NUCLEOTIDE SEQUENCE [LARGE SCALE GENOMIC DNA]</scope>
    <source>
        <strain evidence="1">Iper-2018</strain>
    </source>
</reference>
<evidence type="ECO:0000313" key="1">
    <source>
        <dbReference type="EMBL" id="KAG0415153.1"/>
    </source>
</evidence>
<feature type="non-terminal residue" evidence="1">
    <location>
        <position position="149"/>
    </location>
</feature>
<accession>A0AC60P6T6</accession>
<feature type="non-terminal residue" evidence="1">
    <location>
        <position position="1"/>
    </location>
</feature>
<keyword evidence="2" id="KW-1185">Reference proteome</keyword>
<proteinExistence type="predicted"/>
<sequence>LLVEIRTCVILVLASGAFAGYLRNGYPPGHGAVYGSSLGGYSAAAPGSYVLEAPAGYAAPGYSVAGPALASYGGVPAVSGYHGVPAVSAVGHAPVYAVDPSYGYGYGVGNLGYGPGTYGYGHGLSGYGLNYGYGLGSASDYTTLLRKKK</sequence>
<evidence type="ECO:0000313" key="2">
    <source>
        <dbReference type="Proteomes" id="UP000805193"/>
    </source>
</evidence>
<dbReference type="EMBL" id="JABSTQ010011102">
    <property type="protein sequence ID" value="KAG0415153.1"/>
    <property type="molecule type" value="Genomic_DNA"/>
</dbReference>
<gene>
    <name evidence="1" type="ORF">HPB47_007674</name>
</gene>
<name>A0AC60P6T6_IXOPE</name>